<dbReference type="OrthoDB" id="35259at2157"/>
<evidence type="ECO:0000313" key="2">
    <source>
        <dbReference type="Proteomes" id="UP000248044"/>
    </source>
</evidence>
<name>A0A2U9IID1_9CREN</name>
<proteinExistence type="predicted"/>
<dbReference type="KEGG" id="abri:DFR85_15245"/>
<dbReference type="Proteomes" id="UP000248044">
    <property type="component" value="Chromosome"/>
</dbReference>
<dbReference type="InterPro" id="IPR027396">
    <property type="entry name" value="DsrEFH-like"/>
</dbReference>
<dbReference type="GeneID" id="36833539"/>
<gene>
    <name evidence="1" type="ORF">DFR85_15245</name>
</gene>
<evidence type="ECO:0000313" key="1">
    <source>
        <dbReference type="EMBL" id="AWR95735.1"/>
    </source>
</evidence>
<evidence type="ECO:0008006" key="3">
    <source>
        <dbReference type="Google" id="ProtNLM"/>
    </source>
</evidence>
<reference evidence="1 2" key="1">
    <citation type="submission" date="2018-05" db="EMBL/GenBank/DDBJ databases">
        <title>Complete Genome Sequences of Extremely Thermoacidophilic, Metal-Mobilizing Type-Strain Members of the Archaeal Family Sulfolobaceae: Acidianus brierleyi DSM-1651T, Acidianus sulfidivorans DSM-18786T, Metallosphaera hakonensis DSM-7519T, and Metallosphaera prunae DSM-10039T.</title>
        <authorList>
            <person name="Counts J.A."/>
            <person name="Kelly R.M."/>
        </authorList>
    </citation>
    <scope>NUCLEOTIDE SEQUENCE [LARGE SCALE GENOMIC DNA]</scope>
    <source>
        <strain evidence="1 2">DSM 1651</strain>
    </source>
</reference>
<dbReference type="EMBL" id="CP029289">
    <property type="protein sequence ID" value="AWR95735.1"/>
    <property type="molecule type" value="Genomic_DNA"/>
</dbReference>
<organism evidence="1 2">
    <name type="scientific">Acidianus brierleyi</name>
    <dbReference type="NCBI Taxonomy" id="41673"/>
    <lineage>
        <taxon>Archaea</taxon>
        <taxon>Thermoproteota</taxon>
        <taxon>Thermoprotei</taxon>
        <taxon>Sulfolobales</taxon>
        <taxon>Sulfolobaceae</taxon>
        <taxon>Acidianus</taxon>
    </lineage>
</organism>
<accession>A0A2U9IID1</accession>
<sequence length="120" mass="13356">MSKFLFVILNDPTNLAESIKAAHALHYAVELKEKGHEVYVYFDGLGTKIPITDSPYKGLKLTYEKATNKGLILGACGYCASPPHLNIKDKLPKSIKLIGDEEHHYAFTDLVDMGFQIIMS</sequence>
<keyword evidence="2" id="KW-1185">Reference proteome</keyword>
<protein>
    <recommendedName>
        <fullName evidence="3">Sulfur reduction protein DsrE</fullName>
    </recommendedName>
</protein>
<dbReference type="AlphaFoldDB" id="A0A2U9IID1"/>
<dbReference type="RefSeq" id="WP_110271613.1">
    <property type="nucleotide sequence ID" value="NZ_CP029289.2"/>
</dbReference>
<dbReference type="SUPFAM" id="SSF75169">
    <property type="entry name" value="DsrEFH-like"/>
    <property type="match status" value="1"/>
</dbReference>